<dbReference type="GeneID" id="76835982"/>
<sequence length="631" mass="71476">MTNTTQHTEHTQKVYKPAPEYRNDARIKDYDLSYLNFQKDPEDFWRRIASDLLWFRPWDKVKDWEYPHARWFVNAKCNITYNCLERHLKNNRRNKVALFWRGEDGTEKIYTYDRLYKAVMQFANALQDLGVEKGDVVCIYMPTVPEQVIAMLACARIGAVHTVVFAGYGASSLNQRIVGSEAKVVITADASMRRGKSIPLKPIVEEALIHAPSVERVVVLRIQDPPTCLLDDFEVDFYQIMKKAEKNCPAEVMDAEDTLFILYTSGTTGAPKGIVHTCGGYMVGAYYTTKYVLNVKDDDVYWCTADPGWITGHTYAIYGPLLLGSTIFMTEHTPDYPDVGIWWQLIESYGINVFYTAPTAIRMFMRYGEDWPNEYDLSSLRILASVGEPLNPEAFEWFYKVIGKQRCPIIDTWWQTETGSHMITTLAGEEMKPGYAGKPIPGIMADVIDKDGNPVPPHQAGYLAITAPWPSMMRHVHNDEERYKSYWNTGKQPYYSTNDLAIKDEDGYIMILGRSDDLIIVSGHNIGTAEVESALISHHAVAEAAAIGKPDAVKGNLLKVFVILIEGKIVNEKLIHDLKYHVRQTLGPIAVPSEIEFVDSLPKTRSGKIMRRVLKAQEMGIDPGDISTLDE</sequence>
<dbReference type="Pfam" id="PF13193">
    <property type="entry name" value="AMP-binding_C"/>
    <property type="match status" value="1"/>
</dbReference>
<dbReference type="EC" id="6.2.1.1" evidence="2 6"/>
<evidence type="ECO:0000259" key="7">
    <source>
        <dbReference type="Pfam" id="PF00501"/>
    </source>
</evidence>
<evidence type="ECO:0000256" key="5">
    <source>
        <dbReference type="ARBA" id="ARBA00022840"/>
    </source>
</evidence>
<evidence type="ECO:0000259" key="9">
    <source>
        <dbReference type="Pfam" id="PF16177"/>
    </source>
</evidence>
<evidence type="ECO:0000313" key="11">
    <source>
        <dbReference type="Proteomes" id="UP001163096"/>
    </source>
</evidence>
<comment type="similarity">
    <text evidence="1">Belongs to the ATP-dependent AMP-binding enzyme family.</text>
</comment>
<dbReference type="AlphaFoldDB" id="A0A9X9S4D3"/>
<dbReference type="InterPro" id="IPR025110">
    <property type="entry name" value="AMP-bd_C"/>
</dbReference>
<dbReference type="NCBIfam" id="TIGR02188">
    <property type="entry name" value="Ac_CoA_lig_AcsA"/>
    <property type="match status" value="1"/>
</dbReference>
<dbReference type="GO" id="GO:0019427">
    <property type="term" value="P:acetyl-CoA biosynthetic process from acetate"/>
    <property type="evidence" value="ECO:0007669"/>
    <property type="project" value="UniProtKB-UniRule"/>
</dbReference>
<dbReference type="GO" id="GO:0005829">
    <property type="term" value="C:cytosol"/>
    <property type="evidence" value="ECO:0007669"/>
    <property type="project" value="TreeGrafter"/>
</dbReference>
<evidence type="ECO:0000256" key="3">
    <source>
        <dbReference type="ARBA" id="ARBA00022598"/>
    </source>
</evidence>
<dbReference type="GO" id="GO:0005524">
    <property type="term" value="F:ATP binding"/>
    <property type="evidence" value="ECO:0007669"/>
    <property type="project" value="UniProtKB-KW"/>
</dbReference>
<dbReference type="GO" id="GO:0003987">
    <property type="term" value="F:acetate-CoA ligase activity"/>
    <property type="evidence" value="ECO:0007669"/>
    <property type="project" value="UniProtKB-UniRule"/>
</dbReference>
<dbReference type="InterPro" id="IPR042099">
    <property type="entry name" value="ANL_N_sf"/>
</dbReference>
<dbReference type="GO" id="GO:0043427">
    <property type="term" value="P:carbon fixation by 3-hydroxypropionate cycle"/>
    <property type="evidence" value="ECO:0007669"/>
    <property type="project" value="UniProtKB-ARBA"/>
</dbReference>
<name>A0A9X9S4D3_METOG</name>
<keyword evidence="3 10" id="KW-0436">Ligase</keyword>
<keyword evidence="5" id="KW-0067">ATP-binding</keyword>
<dbReference type="PANTHER" id="PTHR24095:SF14">
    <property type="entry name" value="ACETYL-COENZYME A SYNTHETASE 1"/>
    <property type="match status" value="1"/>
</dbReference>
<dbReference type="KEGG" id="mou:OU421_12730"/>
<dbReference type="Pfam" id="PF00501">
    <property type="entry name" value="AMP-binding"/>
    <property type="match status" value="1"/>
</dbReference>
<feature type="domain" description="AMP-dependent synthetase/ligase" evidence="7">
    <location>
        <begin position="86"/>
        <end position="472"/>
    </location>
</feature>
<dbReference type="FunFam" id="3.40.50.12780:FF:000001">
    <property type="entry name" value="Acetyl-coenzyme A synthetase"/>
    <property type="match status" value="1"/>
</dbReference>
<organism evidence="10 11">
    <name type="scientific">Methanogenium organophilum</name>
    <dbReference type="NCBI Taxonomy" id="2199"/>
    <lineage>
        <taxon>Archaea</taxon>
        <taxon>Methanobacteriati</taxon>
        <taxon>Methanobacteriota</taxon>
        <taxon>Stenosarchaea group</taxon>
        <taxon>Methanomicrobia</taxon>
        <taxon>Methanomicrobiales</taxon>
        <taxon>Methanomicrobiaceae</taxon>
        <taxon>Methanogenium</taxon>
    </lineage>
</organism>
<feature type="domain" description="Acetyl-coenzyme A synthetase N-terminal" evidence="9">
    <location>
        <begin position="34"/>
        <end position="83"/>
    </location>
</feature>
<dbReference type="Pfam" id="PF16177">
    <property type="entry name" value="ACAS_N"/>
    <property type="match status" value="1"/>
</dbReference>
<dbReference type="SUPFAM" id="SSF56801">
    <property type="entry name" value="Acetyl-CoA synthetase-like"/>
    <property type="match status" value="1"/>
</dbReference>
<dbReference type="NCBIfam" id="NF001208">
    <property type="entry name" value="PRK00174.1"/>
    <property type="match status" value="1"/>
</dbReference>
<dbReference type="EMBL" id="CP113361">
    <property type="protein sequence ID" value="WAI01258.1"/>
    <property type="molecule type" value="Genomic_DNA"/>
</dbReference>
<protein>
    <recommendedName>
        <fullName evidence="2 6">Acetate--CoA ligase</fullName>
        <ecNumber evidence="2 6">6.2.1.1</ecNumber>
    </recommendedName>
</protein>
<evidence type="ECO:0000259" key="8">
    <source>
        <dbReference type="Pfam" id="PF13193"/>
    </source>
</evidence>
<dbReference type="PANTHER" id="PTHR24095">
    <property type="entry name" value="ACETYL-COENZYME A SYNTHETASE"/>
    <property type="match status" value="1"/>
</dbReference>
<dbReference type="InterPro" id="IPR045851">
    <property type="entry name" value="AMP-bd_C_sf"/>
</dbReference>
<dbReference type="Gene3D" id="3.30.300.30">
    <property type="match status" value="1"/>
</dbReference>
<dbReference type="GO" id="GO:0043955">
    <property type="term" value="F:3-hydroxypropionyl-CoA synthetase activity"/>
    <property type="evidence" value="ECO:0007669"/>
    <property type="project" value="UniProtKB-ARBA"/>
</dbReference>
<evidence type="ECO:0000256" key="4">
    <source>
        <dbReference type="ARBA" id="ARBA00022741"/>
    </source>
</evidence>
<dbReference type="InterPro" id="IPR032387">
    <property type="entry name" value="ACAS_N"/>
</dbReference>
<dbReference type="Proteomes" id="UP001163096">
    <property type="component" value="Chromosome"/>
</dbReference>
<dbReference type="PROSITE" id="PS00455">
    <property type="entry name" value="AMP_BINDING"/>
    <property type="match status" value="1"/>
</dbReference>
<evidence type="ECO:0000256" key="6">
    <source>
        <dbReference type="NCBIfam" id="TIGR02188"/>
    </source>
</evidence>
<keyword evidence="11" id="KW-1185">Reference proteome</keyword>
<feature type="domain" description="AMP-binding enzyme C-terminal" evidence="8">
    <location>
        <begin position="530"/>
        <end position="608"/>
    </location>
</feature>
<keyword evidence="4" id="KW-0547">Nucleotide-binding</keyword>
<gene>
    <name evidence="10" type="primary">acs</name>
    <name evidence="10" type="ORF">OU421_12730</name>
</gene>
<accession>A0A9X9S4D3</accession>
<evidence type="ECO:0000313" key="10">
    <source>
        <dbReference type="EMBL" id="WAI01258.1"/>
    </source>
</evidence>
<proteinExistence type="inferred from homology"/>
<dbReference type="Gene3D" id="3.40.50.12780">
    <property type="entry name" value="N-terminal domain of ligase-like"/>
    <property type="match status" value="1"/>
</dbReference>
<reference evidence="10" key="1">
    <citation type="submission" date="2022-11" db="EMBL/GenBank/DDBJ databases">
        <title>Complete genome sequence of Methanogenium organophilum DSM 3596.</title>
        <authorList>
            <person name="Chen S.-C."/>
            <person name="Lai S.-J."/>
            <person name="You Y.-T."/>
        </authorList>
    </citation>
    <scope>NUCLEOTIDE SEQUENCE</scope>
    <source>
        <strain evidence="10">DSM 3596</strain>
    </source>
</reference>
<dbReference type="InterPro" id="IPR000873">
    <property type="entry name" value="AMP-dep_synth/lig_dom"/>
</dbReference>
<dbReference type="RefSeq" id="WP_268186482.1">
    <property type="nucleotide sequence ID" value="NZ_CP113361.1"/>
</dbReference>
<dbReference type="InterPro" id="IPR020845">
    <property type="entry name" value="AMP-binding_CS"/>
</dbReference>
<dbReference type="GO" id="GO:0016208">
    <property type="term" value="F:AMP binding"/>
    <property type="evidence" value="ECO:0007669"/>
    <property type="project" value="InterPro"/>
</dbReference>
<evidence type="ECO:0000256" key="2">
    <source>
        <dbReference type="ARBA" id="ARBA00013275"/>
    </source>
</evidence>
<dbReference type="InterPro" id="IPR011904">
    <property type="entry name" value="Ac_CoA_lig"/>
</dbReference>
<evidence type="ECO:0000256" key="1">
    <source>
        <dbReference type="ARBA" id="ARBA00006432"/>
    </source>
</evidence>